<dbReference type="OrthoDB" id="9799122at2"/>
<gene>
    <name evidence="2" type="ORF">DC487_10395</name>
</gene>
<dbReference type="AlphaFoldDB" id="A0A2T8HIX2"/>
<dbReference type="Gene3D" id="3.40.30.10">
    <property type="entry name" value="Glutaredoxin"/>
    <property type="match status" value="1"/>
</dbReference>
<comment type="caution">
    <text evidence="2">The sequence shown here is derived from an EMBL/GenBank/DDBJ whole genome shotgun (WGS) entry which is preliminary data.</text>
</comment>
<sequence>MKVEIWSDVMCPFCYIGKRSFDSALAQFEHQDQLEIVWKSFQLDPNLPDVPVEDQVDYLQKRKGMPREQIEGMLHHVTDHAKRVGLDFRFDQLVMVNTFKAHRLIQLAKEKNLGHEAEELLFNAHFVEGKNVADEATLIDLGEYIGLNVDDIRAAFYDDKYSYQIKQDIQEGQSLGVRGVPFFVFDRKYAISGAQATEQFTQTLDKSFSEWQSANPTRRLDVSGGDSCATDGSGAC</sequence>
<feature type="domain" description="DSBA-like thioredoxin" evidence="1">
    <location>
        <begin position="3"/>
        <end position="204"/>
    </location>
</feature>
<organism evidence="2 3">
    <name type="scientific">Sphingobacterium corticibacter</name>
    <dbReference type="NCBI Taxonomy" id="2171749"/>
    <lineage>
        <taxon>Bacteria</taxon>
        <taxon>Pseudomonadati</taxon>
        <taxon>Bacteroidota</taxon>
        <taxon>Sphingobacteriia</taxon>
        <taxon>Sphingobacteriales</taxon>
        <taxon>Sphingobacteriaceae</taxon>
        <taxon>Sphingobacterium</taxon>
    </lineage>
</organism>
<name>A0A2T8HIX2_9SPHI</name>
<evidence type="ECO:0000313" key="3">
    <source>
        <dbReference type="Proteomes" id="UP000245627"/>
    </source>
</evidence>
<accession>A0A2T8HIX2</accession>
<dbReference type="InterPro" id="IPR001853">
    <property type="entry name" value="DSBA-like_thioredoxin_dom"/>
</dbReference>
<dbReference type="CDD" id="cd03024">
    <property type="entry name" value="DsbA_FrnE"/>
    <property type="match status" value="1"/>
</dbReference>
<dbReference type="Proteomes" id="UP000245627">
    <property type="component" value="Unassembled WGS sequence"/>
</dbReference>
<dbReference type="RefSeq" id="WP_116775907.1">
    <property type="nucleotide sequence ID" value="NZ_QDKG01000003.1"/>
</dbReference>
<evidence type="ECO:0000259" key="1">
    <source>
        <dbReference type="Pfam" id="PF01323"/>
    </source>
</evidence>
<dbReference type="EMBL" id="QDKG01000003">
    <property type="protein sequence ID" value="PVH25320.1"/>
    <property type="molecule type" value="Genomic_DNA"/>
</dbReference>
<dbReference type="PANTHER" id="PTHR13887:SF41">
    <property type="entry name" value="THIOREDOXIN SUPERFAMILY PROTEIN"/>
    <property type="match status" value="1"/>
</dbReference>
<evidence type="ECO:0000313" key="2">
    <source>
        <dbReference type="EMBL" id="PVH25320.1"/>
    </source>
</evidence>
<protein>
    <submittedName>
        <fullName evidence="2">Disulfide bond formation protein DsbA</fullName>
    </submittedName>
</protein>
<dbReference type="SUPFAM" id="SSF52833">
    <property type="entry name" value="Thioredoxin-like"/>
    <property type="match status" value="1"/>
</dbReference>
<reference evidence="2 3" key="1">
    <citation type="submission" date="2018-04" db="EMBL/GenBank/DDBJ databases">
        <title>Sphingobacterium cortibacter sp. nov.</title>
        <authorList>
            <person name="Li Y."/>
        </authorList>
    </citation>
    <scope>NUCLEOTIDE SEQUENCE [LARGE SCALE GENOMIC DNA]</scope>
    <source>
        <strain evidence="2 3">2c-3</strain>
    </source>
</reference>
<proteinExistence type="predicted"/>
<dbReference type="Pfam" id="PF01323">
    <property type="entry name" value="DSBA"/>
    <property type="match status" value="1"/>
</dbReference>
<dbReference type="PANTHER" id="PTHR13887">
    <property type="entry name" value="GLUTATHIONE S-TRANSFERASE KAPPA"/>
    <property type="match status" value="1"/>
</dbReference>
<dbReference type="InterPro" id="IPR036249">
    <property type="entry name" value="Thioredoxin-like_sf"/>
</dbReference>
<dbReference type="GO" id="GO:0016491">
    <property type="term" value="F:oxidoreductase activity"/>
    <property type="evidence" value="ECO:0007669"/>
    <property type="project" value="InterPro"/>
</dbReference>
<keyword evidence="3" id="KW-1185">Reference proteome</keyword>